<keyword evidence="1" id="KW-1133">Transmembrane helix</keyword>
<keyword evidence="3" id="KW-1185">Reference proteome</keyword>
<dbReference type="AlphaFoldDB" id="A0A542DVU9"/>
<accession>A0A542DVU9</accession>
<proteinExistence type="predicted"/>
<evidence type="ECO:0000256" key="1">
    <source>
        <dbReference type="SAM" id="Phobius"/>
    </source>
</evidence>
<reference evidence="2 3" key="1">
    <citation type="submission" date="2019-06" db="EMBL/GenBank/DDBJ databases">
        <title>Sequencing the genomes of 1000 actinobacteria strains.</title>
        <authorList>
            <person name="Klenk H.-P."/>
        </authorList>
    </citation>
    <scope>NUCLEOTIDE SEQUENCE [LARGE SCALE GENOMIC DNA]</scope>
    <source>
        <strain evidence="2 3">DSM 18607</strain>
    </source>
</reference>
<gene>
    <name evidence="2" type="ORF">FB458_0289</name>
</gene>
<dbReference type="Proteomes" id="UP000317893">
    <property type="component" value="Unassembled WGS sequence"/>
</dbReference>
<sequence length="133" mass="14881">MTALLFVAVALAVVNTILTVRWRRRNRKELATAGYEMRRVHKAVQLGKPISEEDRRVAVLEVEQCLSSLPTAVVGFLIAVYFALTPHDGEAGSTFRYAVGGLFAAFAVVGFVIQSRYLLTARRRGIHPRPLWR</sequence>
<organism evidence="2 3">
    <name type="scientific">Lapillicoccus jejuensis</name>
    <dbReference type="NCBI Taxonomy" id="402171"/>
    <lineage>
        <taxon>Bacteria</taxon>
        <taxon>Bacillati</taxon>
        <taxon>Actinomycetota</taxon>
        <taxon>Actinomycetes</taxon>
        <taxon>Micrococcales</taxon>
        <taxon>Intrasporangiaceae</taxon>
        <taxon>Lapillicoccus</taxon>
    </lineage>
</organism>
<dbReference type="EMBL" id="VFMN01000001">
    <property type="protein sequence ID" value="TQJ07232.1"/>
    <property type="molecule type" value="Genomic_DNA"/>
</dbReference>
<protein>
    <submittedName>
        <fullName evidence="2">Uncharacterized protein</fullName>
    </submittedName>
</protein>
<evidence type="ECO:0000313" key="3">
    <source>
        <dbReference type="Proteomes" id="UP000317893"/>
    </source>
</evidence>
<keyword evidence="1" id="KW-0472">Membrane</keyword>
<name>A0A542DVU9_9MICO</name>
<evidence type="ECO:0000313" key="2">
    <source>
        <dbReference type="EMBL" id="TQJ07232.1"/>
    </source>
</evidence>
<keyword evidence="1" id="KW-0812">Transmembrane</keyword>
<dbReference type="RefSeq" id="WP_141846123.1">
    <property type="nucleotide sequence ID" value="NZ_BAAAPR010000006.1"/>
</dbReference>
<feature type="transmembrane region" description="Helical" evidence="1">
    <location>
        <begin position="96"/>
        <end position="119"/>
    </location>
</feature>
<feature type="transmembrane region" description="Helical" evidence="1">
    <location>
        <begin position="6"/>
        <end position="22"/>
    </location>
</feature>
<comment type="caution">
    <text evidence="2">The sequence shown here is derived from an EMBL/GenBank/DDBJ whole genome shotgun (WGS) entry which is preliminary data.</text>
</comment>
<feature type="transmembrane region" description="Helical" evidence="1">
    <location>
        <begin position="65"/>
        <end position="84"/>
    </location>
</feature>